<comment type="caution">
    <text evidence="1">The sequence shown here is derived from an EMBL/GenBank/DDBJ whole genome shotgun (WGS) entry which is preliminary data.</text>
</comment>
<feature type="non-terminal residue" evidence="1">
    <location>
        <position position="139"/>
    </location>
</feature>
<keyword evidence="2" id="KW-1185">Reference proteome</keyword>
<proteinExistence type="predicted"/>
<evidence type="ECO:0000313" key="2">
    <source>
        <dbReference type="Proteomes" id="UP000257109"/>
    </source>
</evidence>
<dbReference type="OrthoDB" id="1436780at2759"/>
<evidence type="ECO:0000313" key="1">
    <source>
        <dbReference type="EMBL" id="RDY07756.1"/>
    </source>
</evidence>
<feature type="non-terminal residue" evidence="1">
    <location>
        <position position="1"/>
    </location>
</feature>
<dbReference type="EMBL" id="QJKJ01001406">
    <property type="protein sequence ID" value="RDY07756.1"/>
    <property type="molecule type" value="Genomic_DNA"/>
</dbReference>
<dbReference type="Proteomes" id="UP000257109">
    <property type="component" value="Unassembled WGS sequence"/>
</dbReference>
<gene>
    <name evidence="1" type="ORF">CR513_08092</name>
</gene>
<sequence>MPGKVSPDKDQLVEVELCRLDECVCETSLANCASHTYQYDTIPLKLGARLPFTNFQCSVLKTLNIALTQLHPNGWAFVQALEILCEVRKGDNCSDCLLDAFGEPHFPLYWTSCLTVVIQVKRSYLENQRMRVLKSFGDT</sequence>
<organism evidence="1 2">
    <name type="scientific">Mucuna pruriens</name>
    <name type="common">Velvet bean</name>
    <name type="synonym">Dolichos pruriens</name>
    <dbReference type="NCBI Taxonomy" id="157652"/>
    <lineage>
        <taxon>Eukaryota</taxon>
        <taxon>Viridiplantae</taxon>
        <taxon>Streptophyta</taxon>
        <taxon>Embryophyta</taxon>
        <taxon>Tracheophyta</taxon>
        <taxon>Spermatophyta</taxon>
        <taxon>Magnoliopsida</taxon>
        <taxon>eudicotyledons</taxon>
        <taxon>Gunneridae</taxon>
        <taxon>Pentapetalae</taxon>
        <taxon>rosids</taxon>
        <taxon>fabids</taxon>
        <taxon>Fabales</taxon>
        <taxon>Fabaceae</taxon>
        <taxon>Papilionoideae</taxon>
        <taxon>50 kb inversion clade</taxon>
        <taxon>NPAAA clade</taxon>
        <taxon>indigoferoid/millettioid clade</taxon>
        <taxon>Phaseoleae</taxon>
        <taxon>Mucuna</taxon>
    </lineage>
</organism>
<name>A0A371HY78_MUCPR</name>
<protein>
    <submittedName>
        <fullName evidence="1">Uncharacterized protein</fullName>
    </submittedName>
</protein>
<dbReference type="AlphaFoldDB" id="A0A371HY78"/>
<reference evidence="1" key="1">
    <citation type="submission" date="2018-05" db="EMBL/GenBank/DDBJ databases">
        <title>Draft genome of Mucuna pruriens seed.</title>
        <authorList>
            <person name="Nnadi N.E."/>
            <person name="Vos R."/>
            <person name="Hasami M.H."/>
            <person name="Devisetty U.K."/>
            <person name="Aguiy J.C."/>
        </authorList>
    </citation>
    <scope>NUCLEOTIDE SEQUENCE [LARGE SCALE GENOMIC DNA]</scope>
    <source>
        <strain evidence="1">JCA_2017</strain>
    </source>
</reference>
<accession>A0A371HY78</accession>